<dbReference type="Proteomes" id="UP001175211">
    <property type="component" value="Unassembled WGS sequence"/>
</dbReference>
<sequence length="133" mass="13422">MQSSIKSKKTGPTRSHKKQRMNILAGFIVLVVLPFKVGGQSTTESITISVPPEVTSFLSSVSVSIPSSGVIPFFPSESSLISSVSSLASEASSIASVCATSTGTCTANTGLQNAVSGGMVIASVGVGLLAMVI</sequence>
<dbReference type="EMBL" id="JAUEPS010000008">
    <property type="protein sequence ID" value="KAK0462879.1"/>
    <property type="molecule type" value="Genomic_DNA"/>
</dbReference>
<organism evidence="1 2">
    <name type="scientific">Armillaria tabescens</name>
    <name type="common">Ringless honey mushroom</name>
    <name type="synonym">Agaricus tabescens</name>
    <dbReference type="NCBI Taxonomy" id="1929756"/>
    <lineage>
        <taxon>Eukaryota</taxon>
        <taxon>Fungi</taxon>
        <taxon>Dikarya</taxon>
        <taxon>Basidiomycota</taxon>
        <taxon>Agaricomycotina</taxon>
        <taxon>Agaricomycetes</taxon>
        <taxon>Agaricomycetidae</taxon>
        <taxon>Agaricales</taxon>
        <taxon>Marasmiineae</taxon>
        <taxon>Physalacriaceae</taxon>
        <taxon>Desarmillaria</taxon>
    </lineage>
</organism>
<evidence type="ECO:0000313" key="1">
    <source>
        <dbReference type="EMBL" id="KAK0462879.1"/>
    </source>
</evidence>
<dbReference type="GeneID" id="85349585"/>
<proteinExistence type="predicted"/>
<comment type="caution">
    <text evidence="1">The sequence shown here is derived from an EMBL/GenBank/DDBJ whole genome shotgun (WGS) entry which is preliminary data.</text>
</comment>
<keyword evidence="2" id="KW-1185">Reference proteome</keyword>
<name>A0AA39NC48_ARMTA</name>
<protein>
    <submittedName>
        <fullName evidence="1">Uncharacterized protein</fullName>
    </submittedName>
</protein>
<reference evidence="1" key="1">
    <citation type="submission" date="2023-06" db="EMBL/GenBank/DDBJ databases">
        <authorList>
            <consortium name="Lawrence Berkeley National Laboratory"/>
            <person name="Ahrendt S."/>
            <person name="Sahu N."/>
            <person name="Indic B."/>
            <person name="Wong-Bajracharya J."/>
            <person name="Merenyi Z."/>
            <person name="Ke H.-M."/>
            <person name="Monk M."/>
            <person name="Kocsube S."/>
            <person name="Drula E."/>
            <person name="Lipzen A."/>
            <person name="Balint B."/>
            <person name="Henrissat B."/>
            <person name="Andreopoulos B."/>
            <person name="Martin F.M."/>
            <person name="Harder C.B."/>
            <person name="Rigling D."/>
            <person name="Ford K.L."/>
            <person name="Foster G.D."/>
            <person name="Pangilinan J."/>
            <person name="Papanicolaou A."/>
            <person name="Barry K."/>
            <person name="LaButti K."/>
            <person name="Viragh M."/>
            <person name="Koriabine M."/>
            <person name="Yan M."/>
            <person name="Riley R."/>
            <person name="Champramary S."/>
            <person name="Plett K.L."/>
            <person name="Tsai I.J."/>
            <person name="Slot J."/>
            <person name="Sipos G."/>
            <person name="Plett J."/>
            <person name="Nagy L.G."/>
            <person name="Grigoriev I.V."/>
        </authorList>
    </citation>
    <scope>NUCLEOTIDE SEQUENCE</scope>
    <source>
        <strain evidence="1">CCBAS 213</strain>
    </source>
</reference>
<accession>A0AA39NC48</accession>
<evidence type="ECO:0000313" key="2">
    <source>
        <dbReference type="Proteomes" id="UP001175211"/>
    </source>
</evidence>
<gene>
    <name evidence="1" type="ORF">EV420DRAFT_1142937</name>
</gene>
<dbReference type="RefSeq" id="XP_060334345.1">
    <property type="nucleotide sequence ID" value="XM_060466037.1"/>
</dbReference>
<dbReference type="AlphaFoldDB" id="A0AA39NC48"/>